<dbReference type="AlphaFoldDB" id="T0GD10"/>
<evidence type="ECO:0000313" key="1">
    <source>
        <dbReference type="EMBL" id="EQA44679.1"/>
    </source>
</evidence>
<proteinExistence type="predicted"/>
<sequence>MKINLEPWSEPGINLENFLLTIRAHVRALEIERSKSCKFIVRTGY</sequence>
<dbReference type="STRING" id="1049789.LEP1GSC050_4112"/>
<dbReference type="EMBL" id="AHMO02000008">
    <property type="protein sequence ID" value="EQA44679.1"/>
    <property type="molecule type" value="Genomic_DNA"/>
</dbReference>
<reference evidence="1" key="1">
    <citation type="submission" date="2013-05" db="EMBL/GenBank/DDBJ databases">
        <authorList>
            <person name="Harkins D.M."/>
            <person name="Durkin A.S."/>
            <person name="Brinkac L.M."/>
            <person name="Haft D.H."/>
            <person name="Selengut J.D."/>
            <person name="Sanka R."/>
            <person name="DePew J."/>
            <person name="Purushe J."/>
            <person name="Hartskeerl R.A."/>
            <person name="Ahmed A."/>
            <person name="van der Linden H."/>
            <person name="Goris M.G.A."/>
            <person name="Vinetz J.M."/>
            <person name="Sutton G.G."/>
            <person name="Nierman W.C."/>
            <person name="Fouts D.E."/>
        </authorList>
    </citation>
    <scope>NUCLEOTIDE SEQUENCE [LARGE SCALE GENOMIC DNA]</scope>
    <source>
        <strain evidence="1">5399</strain>
    </source>
</reference>
<dbReference type="Proteomes" id="UP000015454">
    <property type="component" value="Unassembled WGS sequence"/>
</dbReference>
<accession>T0GD10</accession>
<organism evidence="1 2">
    <name type="scientific">Leptospira broomii serovar Hurstbridge str. 5399</name>
    <dbReference type="NCBI Taxonomy" id="1049789"/>
    <lineage>
        <taxon>Bacteria</taxon>
        <taxon>Pseudomonadati</taxon>
        <taxon>Spirochaetota</taxon>
        <taxon>Spirochaetia</taxon>
        <taxon>Leptospirales</taxon>
        <taxon>Leptospiraceae</taxon>
        <taxon>Leptospira</taxon>
    </lineage>
</organism>
<keyword evidence="2" id="KW-1185">Reference proteome</keyword>
<gene>
    <name evidence="1" type="ORF">LEP1GSC050_4112</name>
</gene>
<evidence type="ECO:0000313" key="2">
    <source>
        <dbReference type="Proteomes" id="UP000015454"/>
    </source>
</evidence>
<name>T0GD10_9LEPT</name>
<comment type="caution">
    <text evidence="1">The sequence shown here is derived from an EMBL/GenBank/DDBJ whole genome shotgun (WGS) entry which is preliminary data.</text>
</comment>
<protein>
    <submittedName>
        <fullName evidence="1">Uncharacterized protein</fullName>
    </submittedName>
</protein>